<feature type="transmembrane region" description="Helical" evidence="1">
    <location>
        <begin position="258"/>
        <end position="279"/>
    </location>
</feature>
<dbReference type="GO" id="GO:0008643">
    <property type="term" value="P:carbohydrate transport"/>
    <property type="evidence" value="ECO:0007669"/>
    <property type="project" value="InterPro"/>
</dbReference>
<reference evidence="2" key="1">
    <citation type="submission" date="2020-02" db="EMBL/GenBank/DDBJ databases">
        <authorList>
            <person name="Meier V. D."/>
        </authorList>
    </citation>
    <scope>NUCLEOTIDE SEQUENCE</scope>
    <source>
        <strain evidence="2">AVDCRST_MAG41</strain>
    </source>
</reference>
<feature type="transmembrane region" description="Helical" evidence="1">
    <location>
        <begin position="106"/>
        <end position="124"/>
    </location>
</feature>
<dbReference type="GO" id="GO:0005886">
    <property type="term" value="C:plasma membrane"/>
    <property type="evidence" value="ECO:0007669"/>
    <property type="project" value="TreeGrafter"/>
</dbReference>
<dbReference type="PANTHER" id="PTHR11328">
    <property type="entry name" value="MAJOR FACILITATOR SUPERFAMILY DOMAIN-CONTAINING PROTEIN"/>
    <property type="match status" value="1"/>
</dbReference>
<feature type="transmembrane region" description="Helical" evidence="1">
    <location>
        <begin position="361"/>
        <end position="382"/>
    </location>
</feature>
<dbReference type="EMBL" id="CADCTP010000128">
    <property type="protein sequence ID" value="CAA9239609.1"/>
    <property type="molecule type" value="Genomic_DNA"/>
</dbReference>
<evidence type="ECO:0000256" key="1">
    <source>
        <dbReference type="SAM" id="Phobius"/>
    </source>
</evidence>
<dbReference type="Pfam" id="PF13347">
    <property type="entry name" value="MFS_2"/>
    <property type="match status" value="1"/>
</dbReference>
<keyword evidence="1" id="KW-0812">Transmembrane</keyword>
<keyword evidence="1" id="KW-0472">Membrane</keyword>
<feature type="transmembrane region" description="Helical" evidence="1">
    <location>
        <begin position="402"/>
        <end position="425"/>
    </location>
</feature>
<organism evidence="2">
    <name type="scientific">uncultured Mycobacteriales bacterium</name>
    <dbReference type="NCBI Taxonomy" id="581187"/>
    <lineage>
        <taxon>Bacteria</taxon>
        <taxon>Bacillati</taxon>
        <taxon>Actinomycetota</taxon>
        <taxon>Actinomycetes</taxon>
        <taxon>Mycobacteriales</taxon>
        <taxon>environmental samples</taxon>
    </lineage>
</organism>
<feature type="transmembrane region" description="Helical" evidence="1">
    <location>
        <begin position="145"/>
        <end position="167"/>
    </location>
</feature>
<feature type="transmembrane region" description="Helical" evidence="1">
    <location>
        <begin position="225"/>
        <end position="246"/>
    </location>
</feature>
<accession>A0A6J4I2H3</accession>
<feature type="transmembrane region" description="Helical" evidence="1">
    <location>
        <begin position="80"/>
        <end position="100"/>
    </location>
</feature>
<feature type="transmembrane region" description="Helical" evidence="1">
    <location>
        <begin position="12"/>
        <end position="34"/>
    </location>
</feature>
<feature type="transmembrane region" description="Helical" evidence="1">
    <location>
        <begin position="291"/>
        <end position="309"/>
    </location>
</feature>
<dbReference type="GO" id="GO:0015293">
    <property type="term" value="F:symporter activity"/>
    <property type="evidence" value="ECO:0007669"/>
    <property type="project" value="InterPro"/>
</dbReference>
<dbReference type="SUPFAM" id="SSF103473">
    <property type="entry name" value="MFS general substrate transporter"/>
    <property type="match status" value="1"/>
</dbReference>
<sequence length="441" mass="45896">MDQLDRGRLFGYGVGSVGTGIFGAVPGLLLLFFLTDTLGVAAGWAGLILLVPKAWDALLNPIVGAWADRTAAAGGSRTPYLMAGAVGLPVLFLAMFAVPFDGPVSGGLWVALFFLLAATAYSPFQVNYVALPAEMTDDKQARTRIVSWRVVLMTVGILVGGGLAPALTELAGGGRAGHAVMGLVVGLVLAVSMITATLSTRWVRSRPARQLGLRESFALARGNKPFLVLLVTWVLQSLAVNVMLAGAPYLATYRLDDYGWTSVLFVALVAPSVVVMPLWVRAARRWGKAPCLFVATLGYALVTLSMLFTGSPGQVWLVVGQCVLLGVGYAAMQLLAISLLPDTVSDDEARTGQRQAGALTGVWTAGEVVGAAAGPALYALVLAVTSFVSSPADERVTQPSSALTGVLVGMTVLPAVLLLVSLPLLARFARQVGPAPVTVPA</sequence>
<name>A0A6J4I2H3_9ACTN</name>
<feature type="transmembrane region" description="Helical" evidence="1">
    <location>
        <begin position="40"/>
        <end position="59"/>
    </location>
</feature>
<feature type="transmembrane region" description="Helical" evidence="1">
    <location>
        <begin position="315"/>
        <end position="340"/>
    </location>
</feature>
<gene>
    <name evidence="2" type="ORF">AVDCRST_MAG41-1478</name>
</gene>
<protein>
    <recommendedName>
        <fullName evidence="3">GPH family sugar transporter</fullName>
    </recommendedName>
</protein>
<evidence type="ECO:0000313" key="2">
    <source>
        <dbReference type="EMBL" id="CAA9239609.1"/>
    </source>
</evidence>
<feature type="transmembrane region" description="Helical" evidence="1">
    <location>
        <begin position="179"/>
        <end position="204"/>
    </location>
</feature>
<dbReference type="InterPro" id="IPR036259">
    <property type="entry name" value="MFS_trans_sf"/>
</dbReference>
<dbReference type="InterPro" id="IPR039672">
    <property type="entry name" value="MFS_2"/>
</dbReference>
<keyword evidence="1" id="KW-1133">Transmembrane helix</keyword>
<evidence type="ECO:0008006" key="3">
    <source>
        <dbReference type="Google" id="ProtNLM"/>
    </source>
</evidence>
<dbReference type="Gene3D" id="1.20.1250.20">
    <property type="entry name" value="MFS general substrate transporter like domains"/>
    <property type="match status" value="2"/>
</dbReference>
<dbReference type="PANTHER" id="PTHR11328:SF24">
    <property type="entry name" value="MAJOR FACILITATOR SUPERFAMILY (MFS) PROFILE DOMAIN-CONTAINING PROTEIN"/>
    <property type="match status" value="1"/>
</dbReference>
<dbReference type="AlphaFoldDB" id="A0A6J4I2H3"/>
<proteinExistence type="predicted"/>